<keyword evidence="3" id="KW-1185">Reference proteome</keyword>
<evidence type="ECO:0000313" key="3">
    <source>
        <dbReference type="Proteomes" id="UP000199695"/>
    </source>
</evidence>
<reference evidence="2 3" key="1">
    <citation type="submission" date="2016-10" db="EMBL/GenBank/DDBJ databases">
        <authorList>
            <person name="de Groot N.N."/>
        </authorList>
    </citation>
    <scope>NUCLEOTIDE SEQUENCE [LARGE SCALE GENOMIC DNA]</scope>
    <source>
        <strain evidence="2 3">DSM 46701</strain>
    </source>
</reference>
<evidence type="ECO:0000256" key="1">
    <source>
        <dbReference type="SAM" id="Phobius"/>
    </source>
</evidence>
<dbReference type="AlphaFoldDB" id="A0A1H8DKN2"/>
<keyword evidence="1" id="KW-0812">Transmembrane</keyword>
<proteinExistence type="predicted"/>
<protein>
    <submittedName>
        <fullName evidence="2">Uncharacterized protein</fullName>
    </submittedName>
</protein>
<dbReference type="STRING" id="1173111.SAMN05444955_105236"/>
<keyword evidence="1" id="KW-0472">Membrane</keyword>
<gene>
    <name evidence="2" type="ORF">SAMN05444955_105236</name>
</gene>
<feature type="transmembrane region" description="Helical" evidence="1">
    <location>
        <begin position="12"/>
        <end position="35"/>
    </location>
</feature>
<dbReference type="EMBL" id="FOCQ01000005">
    <property type="protein sequence ID" value="SEN07871.1"/>
    <property type="molecule type" value="Genomic_DNA"/>
</dbReference>
<sequence>MINRNGKQSEKLFLALFFFSIRLLPHLPGDIVYYLI</sequence>
<keyword evidence="1" id="KW-1133">Transmembrane helix</keyword>
<evidence type="ECO:0000313" key="2">
    <source>
        <dbReference type="EMBL" id="SEN07871.1"/>
    </source>
</evidence>
<name>A0A1H8DKN2_9BACL</name>
<organism evidence="2 3">
    <name type="scientific">Lihuaxuella thermophila</name>
    <dbReference type="NCBI Taxonomy" id="1173111"/>
    <lineage>
        <taxon>Bacteria</taxon>
        <taxon>Bacillati</taxon>
        <taxon>Bacillota</taxon>
        <taxon>Bacilli</taxon>
        <taxon>Bacillales</taxon>
        <taxon>Thermoactinomycetaceae</taxon>
        <taxon>Lihuaxuella</taxon>
    </lineage>
</organism>
<accession>A0A1H8DKN2</accession>
<dbReference type="Proteomes" id="UP000199695">
    <property type="component" value="Unassembled WGS sequence"/>
</dbReference>